<dbReference type="Pfam" id="PF00512">
    <property type="entry name" value="HisKA"/>
    <property type="match status" value="1"/>
</dbReference>
<keyword evidence="4" id="KW-0902">Two-component regulatory system</keyword>
<comment type="catalytic activity">
    <reaction evidence="1">
        <text>ATP + protein L-histidine = ADP + protein N-phospho-L-histidine.</text>
        <dbReference type="EC" id="2.7.13.3"/>
    </reaction>
</comment>
<dbReference type="InterPro" id="IPR035965">
    <property type="entry name" value="PAS-like_dom_sf"/>
</dbReference>
<dbReference type="Pfam" id="PF08447">
    <property type="entry name" value="PAS_3"/>
    <property type="match status" value="1"/>
</dbReference>
<dbReference type="CDD" id="cd00082">
    <property type="entry name" value="HisKA"/>
    <property type="match status" value="1"/>
</dbReference>
<dbReference type="GO" id="GO:0000155">
    <property type="term" value="F:phosphorelay sensor kinase activity"/>
    <property type="evidence" value="ECO:0007669"/>
    <property type="project" value="InterPro"/>
</dbReference>
<reference evidence="6 7" key="1">
    <citation type="submission" date="2016-04" db="EMBL/GenBank/DDBJ databases">
        <title>Complete genome sequence of natural rubber-degrading, novel Gram-negative bacterium, Rhizobacter gummiphilus strain NS21.</title>
        <authorList>
            <person name="Tabata M."/>
            <person name="Kasai D."/>
            <person name="Fukuda M."/>
        </authorList>
    </citation>
    <scope>NUCLEOTIDE SEQUENCE [LARGE SCALE GENOMIC DNA]</scope>
    <source>
        <strain evidence="6 7">NS21</strain>
    </source>
</reference>
<dbReference type="PROSITE" id="PS51257">
    <property type="entry name" value="PROKAR_LIPOPROTEIN"/>
    <property type="match status" value="1"/>
</dbReference>
<dbReference type="SUPFAM" id="SSF55785">
    <property type="entry name" value="PYP-like sensor domain (PAS domain)"/>
    <property type="match status" value="1"/>
</dbReference>
<feature type="domain" description="Response regulatory" evidence="5">
    <location>
        <begin position="445"/>
        <end position="562"/>
    </location>
</feature>
<dbReference type="PANTHER" id="PTHR45339:SF1">
    <property type="entry name" value="HYBRID SIGNAL TRANSDUCTION HISTIDINE KINASE J"/>
    <property type="match status" value="1"/>
</dbReference>
<dbReference type="Gene3D" id="3.40.50.2300">
    <property type="match status" value="1"/>
</dbReference>
<evidence type="ECO:0000256" key="1">
    <source>
        <dbReference type="ARBA" id="ARBA00000085"/>
    </source>
</evidence>
<dbReference type="InterPro" id="IPR001789">
    <property type="entry name" value="Sig_transdc_resp-reg_receiver"/>
</dbReference>
<protein>
    <recommendedName>
        <fullName evidence="2">histidine kinase</fullName>
        <ecNumber evidence="2">2.7.13.3</ecNumber>
    </recommendedName>
</protein>
<evidence type="ECO:0000256" key="2">
    <source>
        <dbReference type="ARBA" id="ARBA00012438"/>
    </source>
</evidence>
<dbReference type="Gene3D" id="1.10.287.130">
    <property type="match status" value="1"/>
</dbReference>
<evidence type="ECO:0000256" key="3">
    <source>
        <dbReference type="ARBA" id="ARBA00022553"/>
    </source>
</evidence>
<sequence length="563" mass="61127">MRMPKLFLQSGLRVRLAAMAGLVFVLVATACVDMASAIRAHLNADIASTAALQDAARRLRDHLETGRQADLGRAGAALAAPLGAVAVRQALDAGGGDTDALRQALLQARVPEQDVGSVLRLYRVMRGTDALAGTVALRNDADEATLTLDRIVHQLQARDTDTGPFTDRERRTWLRRIDAALPEGGAGALAFSERLDQPVRWLRRTFAAASALFIAAMVSLVLLPGRPRRAVARSRWERAAAAGRVGLFEWDMRHDAFAFDPHSLALHGWSGDASGGVATRDVQQVVHPDDHARLRESAAHARVTRQPWVERFRVIRPDGKVRHVEVSGRMDMGETGQDVRMVGVIRPASATEPVAETADTAGPSRCEVLARVSHELRTPLHAVLGFARLIANDRSDRLPATQAHRVDQVLRSGARLLRLVDDVLGIPPSDGPVAGVDDLPPPRGRVLYIEDNPVNVLLVKELLARWPEVQLVTADDGETGLMMARTDTPDLVLLDMQLPGMAGLEVLRALRTGPEVAMPPVVVLSANALSDQRDEAVSAGANGYLTKPFAFDQFLEQVRRHLR</sequence>
<evidence type="ECO:0000256" key="4">
    <source>
        <dbReference type="ARBA" id="ARBA00023012"/>
    </source>
</evidence>
<dbReference type="SMART" id="SM00388">
    <property type="entry name" value="HisKA"/>
    <property type="match status" value="1"/>
</dbReference>
<evidence type="ECO:0000313" key="6">
    <source>
        <dbReference type="EMBL" id="ARN21024.1"/>
    </source>
</evidence>
<dbReference type="Pfam" id="PF00072">
    <property type="entry name" value="Response_reg"/>
    <property type="match status" value="1"/>
</dbReference>
<dbReference type="EMBL" id="CP015118">
    <property type="protein sequence ID" value="ARN21024.1"/>
    <property type="molecule type" value="Genomic_DNA"/>
</dbReference>
<dbReference type="InterPro" id="IPR013655">
    <property type="entry name" value="PAS_fold_3"/>
</dbReference>
<dbReference type="SUPFAM" id="SSF52172">
    <property type="entry name" value="CheY-like"/>
    <property type="match status" value="1"/>
</dbReference>
<dbReference type="SMART" id="SM00448">
    <property type="entry name" value="REC"/>
    <property type="match status" value="1"/>
</dbReference>
<dbReference type="EC" id="2.7.13.3" evidence="2"/>
<dbReference type="STRING" id="946333.A4W93_14600"/>
<dbReference type="PANTHER" id="PTHR45339">
    <property type="entry name" value="HYBRID SIGNAL TRANSDUCTION HISTIDINE KINASE J"/>
    <property type="match status" value="1"/>
</dbReference>
<dbReference type="InterPro" id="IPR036097">
    <property type="entry name" value="HisK_dim/P_sf"/>
</dbReference>
<evidence type="ECO:0000259" key="5">
    <source>
        <dbReference type="PROSITE" id="PS50110"/>
    </source>
</evidence>
<gene>
    <name evidence="6" type="ORF">A4W93_14600</name>
</gene>
<proteinExistence type="predicted"/>
<dbReference type="AlphaFoldDB" id="A0A1W6L9Z7"/>
<organism evidence="6 7">
    <name type="scientific">Piscinibacter gummiphilus</name>
    <dbReference type="NCBI Taxonomy" id="946333"/>
    <lineage>
        <taxon>Bacteria</taxon>
        <taxon>Pseudomonadati</taxon>
        <taxon>Pseudomonadota</taxon>
        <taxon>Betaproteobacteria</taxon>
        <taxon>Burkholderiales</taxon>
        <taxon>Sphaerotilaceae</taxon>
        <taxon>Piscinibacter</taxon>
    </lineage>
</organism>
<dbReference type="OrthoDB" id="9793549at2"/>
<name>A0A1W6L9Z7_9BURK</name>
<dbReference type="Gene3D" id="2.10.70.100">
    <property type="match status" value="1"/>
</dbReference>
<keyword evidence="3" id="KW-0597">Phosphoprotein</keyword>
<dbReference type="CDD" id="cd00130">
    <property type="entry name" value="PAS"/>
    <property type="match status" value="1"/>
</dbReference>
<dbReference type="SUPFAM" id="SSF47384">
    <property type="entry name" value="Homodimeric domain of signal transducing histidine kinase"/>
    <property type="match status" value="1"/>
</dbReference>
<dbReference type="KEGG" id="rgu:A4W93_14600"/>
<keyword evidence="7" id="KW-1185">Reference proteome</keyword>
<dbReference type="InterPro" id="IPR003661">
    <property type="entry name" value="HisK_dim/P_dom"/>
</dbReference>
<dbReference type="PROSITE" id="PS50110">
    <property type="entry name" value="RESPONSE_REGULATORY"/>
    <property type="match status" value="1"/>
</dbReference>
<dbReference type="InterPro" id="IPR011006">
    <property type="entry name" value="CheY-like_superfamily"/>
</dbReference>
<dbReference type="Gene3D" id="3.30.450.20">
    <property type="entry name" value="PAS domain"/>
    <property type="match status" value="1"/>
</dbReference>
<accession>A0A1W6L9Z7</accession>
<dbReference type="NCBIfam" id="TIGR00229">
    <property type="entry name" value="sensory_box"/>
    <property type="match status" value="1"/>
</dbReference>
<dbReference type="InterPro" id="IPR000014">
    <property type="entry name" value="PAS"/>
</dbReference>
<evidence type="ECO:0000313" key="7">
    <source>
        <dbReference type="Proteomes" id="UP000193427"/>
    </source>
</evidence>
<dbReference type="Proteomes" id="UP000193427">
    <property type="component" value="Chromosome"/>
</dbReference>